<accession>A0ACC0E667</accession>
<sequence>MKLAIPTRNTRLNLRLPAQDNTLARTDEELISDWAGRPPELSTDRTQTNDPMDFILLVKNAQWIMKRTEVLKREAGGKRSGKSIPEDWHQKEQNVPVHDLVLPIIMRSRLIFISLWLFSAHCGGVIDQPIEQGVKRGRQAFDLDASASEDASLLDGLGRQKQPRTESGKRLMPDREKRILMSEQSTSDSEDNSSTDYGSDYEDHAISINDSDSDSEFNFREKHLSAQYESHNEQPNPDPVMRSIVFGRLIERIKEQEFLTPEIITQLRLNWANNYEQVKSLYDDWMPVLTLQSWIINDFDPIITLRQNRAQNIWMASNVVREVQSKINQLIKLRLFELGNYDSSALYSQRVASLGSYFQIPQGLTDQNLRLDPKKKLEYVGASLLDGVKQLTTRFDLKKELSRWTLNHSPTRWVLPWSYAFRVVDLLANTGFINHDQLKSFFQGEEMIKQVTLYSNAILAEMLEIPNELVWVHLNKSFKALDTKTRASIQSSFSEQKRSKAHTSKPSGITYASDDADQKKIHILVDQKMEQEYGSHRLSRKKDRLTSSQSFEGNNHQFSCLECQSPSPMLRSRIIRKLQKEVLEQKRGVEKEFEQLLDVRSSIGNLNSYCLLSTLNYYTSSGHKFMLAFFQVPTAPVNLDSLVTLTLRHRLEDVFNEEKTALQQGMSLEQDLERQLKRARITDPQN</sequence>
<evidence type="ECO:0000313" key="1">
    <source>
        <dbReference type="EMBL" id="KAI7944643.1"/>
    </source>
</evidence>
<gene>
    <name evidence="1" type="ORF">MJO28_010338</name>
</gene>
<keyword evidence="2" id="KW-1185">Reference proteome</keyword>
<protein>
    <submittedName>
        <fullName evidence="1">Uncharacterized protein</fullName>
    </submittedName>
</protein>
<reference evidence="2" key="2">
    <citation type="journal article" date="2018" name="Mol. Plant Microbe Interact.">
        <title>Genome sequence resources for the wheat stripe rust pathogen (Puccinia striiformis f. sp. tritici) and the barley stripe rust pathogen (Puccinia striiformis f. sp. hordei).</title>
        <authorList>
            <person name="Xia C."/>
            <person name="Wang M."/>
            <person name="Yin C."/>
            <person name="Cornejo O.E."/>
            <person name="Hulbert S.H."/>
            <person name="Chen X."/>
        </authorList>
    </citation>
    <scope>NUCLEOTIDE SEQUENCE [LARGE SCALE GENOMIC DNA]</scope>
    <source>
        <strain evidence="2">93-210</strain>
    </source>
</reference>
<reference evidence="1 2" key="3">
    <citation type="journal article" date="2022" name="Microbiol. Spectr.">
        <title>Folding features and dynamics of 3D genome architecture in plant fungal pathogens.</title>
        <authorList>
            <person name="Xia C."/>
        </authorList>
    </citation>
    <scope>NUCLEOTIDE SEQUENCE [LARGE SCALE GENOMIC DNA]</scope>
    <source>
        <strain evidence="1 2">93-210</strain>
    </source>
</reference>
<dbReference type="EMBL" id="CM045874">
    <property type="protein sequence ID" value="KAI7944643.1"/>
    <property type="molecule type" value="Genomic_DNA"/>
</dbReference>
<dbReference type="Proteomes" id="UP001060170">
    <property type="component" value="Chromosome 10"/>
</dbReference>
<comment type="caution">
    <text evidence="1">The sequence shown here is derived from an EMBL/GenBank/DDBJ whole genome shotgun (WGS) entry which is preliminary data.</text>
</comment>
<proteinExistence type="predicted"/>
<reference evidence="2" key="1">
    <citation type="journal article" date="2018" name="BMC Genomics">
        <title>Genomic insights into host adaptation between the wheat stripe rust pathogen (Puccinia striiformis f. sp. tritici) and the barley stripe rust pathogen (Puccinia striiformis f. sp. hordei).</title>
        <authorList>
            <person name="Xia C."/>
            <person name="Wang M."/>
            <person name="Yin C."/>
            <person name="Cornejo O.E."/>
            <person name="Hulbert S.H."/>
            <person name="Chen X."/>
        </authorList>
    </citation>
    <scope>NUCLEOTIDE SEQUENCE [LARGE SCALE GENOMIC DNA]</scope>
    <source>
        <strain evidence="2">93-210</strain>
    </source>
</reference>
<name>A0ACC0E667_9BASI</name>
<organism evidence="1 2">
    <name type="scientific">Puccinia striiformis f. sp. tritici</name>
    <dbReference type="NCBI Taxonomy" id="168172"/>
    <lineage>
        <taxon>Eukaryota</taxon>
        <taxon>Fungi</taxon>
        <taxon>Dikarya</taxon>
        <taxon>Basidiomycota</taxon>
        <taxon>Pucciniomycotina</taxon>
        <taxon>Pucciniomycetes</taxon>
        <taxon>Pucciniales</taxon>
        <taxon>Pucciniaceae</taxon>
        <taxon>Puccinia</taxon>
    </lineage>
</organism>
<evidence type="ECO:0000313" key="2">
    <source>
        <dbReference type="Proteomes" id="UP001060170"/>
    </source>
</evidence>